<evidence type="ECO:0000256" key="8">
    <source>
        <dbReference type="ARBA" id="ARBA00023251"/>
    </source>
</evidence>
<name>A0A381DKN9_9BACT</name>
<evidence type="ECO:0000256" key="4">
    <source>
        <dbReference type="ARBA" id="ARBA00022737"/>
    </source>
</evidence>
<evidence type="ECO:0000256" key="3">
    <source>
        <dbReference type="ARBA" id="ARBA00012865"/>
    </source>
</evidence>
<dbReference type="EC" id="3.5.2.6" evidence="3"/>
<dbReference type="InterPro" id="IPR040239">
    <property type="entry name" value="HcpB-like"/>
</dbReference>
<dbReference type="Gene3D" id="1.25.40.10">
    <property type="entry name" value="Tetratricopeptide repeat domain"/>
    <property type="match status" value="1"/>
</dbReference>
<dbReference type="Pfam" id="PF08238">
    <property type="entry name" value="Sel1"/>
    <property type="match status" value="1"/>
</dbReference>
<keyword evidence="4" id="KW-0677">Repeat</keyword>
<dbReference type="GO" id="GO:0046677">
    <property type="term" value="P:response to antibiotic"/>
    <property type="evidence" value="ECO:0007669"/>
    <property type="project" value="UniProtKB-KW"/>
</dbReference>
<dbReference type="PANTHER" id="PTHR13891">
    <property type="entry name" value="CYTOCHROME C OXIDASE ASSEMBLY FACTOR 7"/>
    <property type="match status" value="1"/>
</dbReference>
<keyword evidence="7" id="KW-1015">Disulfide bond</keyword>
<dbReference type="AlphaFoldDB" id="A0A381DKN9"/>
<keyword evidence="10" id="KW-1185">Reference proteome</keyword>
<evidence type="ECO:0000256" key="5">
    <source>
        <dbReference type="ARBA" id="ARBA00022801"/>
    </source>
</evidence>
<organism evidence="9 10">
    <name type="scientific">Campylobacter sputorum subsp. sputorum</name>
    <dbReference type="NCBI Taxonomy" id="32024"/>
    <lineage>
        <taxon>Bacteria</taxon>
        <taxon>Pseudomonadati</taxon>
        <taxon>Campylobacterota</taxon>
        <taxon>Epsilonproteobacteria</taxon>
        <taxon>Campylobacterales</taxon>
        <taxon>Campylobacteraceae</taxon>
        <taxon>Campylobacter</taxon>
    </lineage>
</organism>
<dbReference type="EMBL" id="UFVD01000001">
    <property type="protein sequence ID" value="SUX11249.1"/>
    <property type="molecule type" value="Genomic_DNA"/>
</dbReference>
<dbReference type="SMART" id="SM00671">
    <property type="entry name" value="SEL1"/>
    <property type="match status" value="2"/>
</dbReference>
<dbReference type="PANTHER" id="PTHR13891:SF1">
    <property type="entry name" value="CYTOCHROME C OXIDASE ASSEMBLY FACTOR 7"/>
    <property type="match status" value="1"/>
</dbReference>
<dbReference type="InterPro" id="IPR011990">
    <property type="entry name" value="TPR-like_helical_dom_sf"/>
</dbReference>
<dbReference type="InterPro" id="IPR006597">
    <property type="entry name" value="Sel1-like"/>
</dbReference>
<evidence type="ECO:0000256" key="7">
    <source>
        <dbReference type="ARBA" id="ARBA00023157"/>
    </source>
</evidence>
<evidence type="ECO:0000256" key="6">
    <source>
        <dbReference type="ARBA" id="ARBA00022803"/>
    </source>
</evidence>
<keyword evidence="8" id="KW-0046">Antibiotic resistance</keyword>
<protein>
    <recommendedName>
        <fullName evidence="3">beta-lactamase</fullName>
        <ecNumber evidence="3">3.5.2.6</ecNumber>
    </recommendedName>
</protein>
<gene>
    <name evidence="9" type="primary">hcpD_2</name>
    <name evidence="9" type="ORF">NCTC12475_01465</name>
</gene>
<reference evidence="9 10" key="1">
    <citation type="submission" date="2018-06" db="EMBL/GenBank/DDBJ databases">
        <authorList>
            <consortium name="Pathogen Informatics"/>
            <person name="Doyle S."/>
        </authorList>
    </citation>
    <scope>NUCLEOTIDE SEQUENCE [LARGE SCALE GENOMIC DNA]</scope>
    <source>
        <strain evidence="9 10">NCTC12475</strain>
    </source>
</reference>
<dbReference type="GeneID" id="93090109"/>
<dbReference type="Proteomes" id="UP000254920">
    <property type="component" value="Unassembled WGS sequence"/>
</dbReference>
<keyword evidence="6" id="KW-0802">TPR repeat</keyword>
<proteinExistence type="inferred from homology"/>
<evidence type="ECO:0000256" key="1">
    <source>
        <dbReference type="ARBA" id="ARBA00001526"/>
    </source>
</evidence>
<evidence type="ECO:0000313" key="9">
    <source>
        <dbReference type="EMBL" id="SUX11249.1"/>
    </source>
</evidence>
<accession>A0A381DKN9</accession>
<dbReference type="OrthoDB" id="9772133at2"/>
<sequence>MLKKLFLFILFFCFSFGEELEEYISKCNNGDAKACLEAGVFYDSKEKDIIKRRELQKPLFQKGCDLGNGMSCLNLHSIYVFENKFIEALQYLKTGCENLNHPTSCQQLGLAYKMGDYGLNKDIKKAKFYYKKACKLGLQLSCNYAKEL</sequence>
<evidence type="ECO:0000256" key="2">
    <source>
        <dbReference type="ARBA" id="ARBA00008486"/>
    </source>
</evidence>
<evidence type="ECO:0000313" key="10">
    <source>
        <dbReference type="Proteomes" id="UP000254920"/>
    </source>
</evidence>
<comment type="catalytic activity">
    <reaction evidence="1">
        <text>a beta-lactam + H2O = a substituted beta-amino acid</text>
        <dbReference type="Rhea" id="RHEA:20401"/>
        <dbReference type="ChEBI" id="CHEBI:15377"/>
        <dbReference type="ChEBI" id="CHEBI:35627"/>
        <dbReference type="ChEBI" id="CHEBI:140347"/>
        <dbReference type="EC" id="3.5.2.6"/>
    </reaction>
</comment>
<keyword evidence="5 9" id="KW-0378">Hydrolase</keyword>
<comment type="similarity">
    <text evidence="2">Belongs to the hcp beta-lactamase family.</text>
</comment>
<dbReference type="GO" id="GO:0008800">
    <property type="term" value="F:beta-lactamase activity"/>
    <property type="evidence" value="ECO:0007669"/>
    <property type="project" value="UniProtKB-EC"/>
</dbReference>
<dbReference type="RefSeq" id="WP_089182001.1">
    <property type="nucleotide sequence ID" value="NZ_CP043427.1"/>
</dbReference>
<dbReference type="STRING" id="32024.GCA_000788295_01511"/>
<dbReference type="SUPFAM" id="SSF81901">
    <property type="entry name" value="HCP-like"/>
    <property type="match status" value="1"/>
</dbReference>